<dbReference type="GO" id="GO:0051082">
    <property type="term" value="F:unfolded protein binding"/>
    <property type="evidence" value="ECO:0007669"/>
    <property type="project" value="UniProtKB-UniRule"/>
</dbReference>
<protein>
    <recommendedName>
        <fullName evidence="4">Urease accessory protein UreE</fullName>
    </recommendedName>
</protein>
<dbReference type="InterPro" id="IPR036118">
    <property type="entry name" value="UreE_N_sf"/>
</dbReference>
<keyword evidence="2 4" id="KW-0533">Nickel</keyword>
<dbReference type="SMART" id="SM00988">
    <property type="entry name" value="UreE_N"/>
    <property type="match status" value="1"/>
</dbReference>
<dbReference type="HAMAP" id="MF_00822">
    <property type="entry name" value="UreE"/>
    <property type="match status" value="1"/>
</dbReference>
<dbReference type="EMBL" id="UNSC01000007">
    <property type="protein sequence ID" value="SZD74138.1"/>
    <property type="molecule type" value="Genomic_DNA"/>
</dbReference>
<dbReference type="SUPFAM" id="SSF69287">
    <property type="entry name" value="Urease metallochaperone UreE, N-terminal domain"/>
    <property type="match status" value="1"/>
</dbReference>
<organism evidence="6 7">
    <name type="scientific">Candidatus Ornithobacterium hominis</name>
    <dbReference type="NCBI Taxonomy" id="2497989"/>
    <lineage>
        <taxon>Bacteria</taxon>
        <taxon>Pseudomonadati</taxon>
        <taxon>Bacteroidota</taxon>
        <taxon>Flavobacteriia</taxon>
        <taxon>Flavobacteriales</taxon>
        <taxon>Weeksellaceae</taxon>
        <taxon>Ornithobacterium</taxon>
    </lineage>
</organism>
<sequence>MAITICFIYRFHMIIINEVLQKPLVEGLQKEVLEIEWYEVSKTILRRKTKNGTEIGIKKNNRIPLQDGDVLYANDDFYVQISIKPCDCIVVKPRDMIEMGIVCFEIGNMHLPIYIDVQKQVNIAYEVPLYDFLKRKNYDCTIENKKLLQTQMLNIHQIKR</sequence>
<dbReference type="GO" id="GO:0005737">
    <property type="term" value="C:cytoplasm"/>
    <property type="evidence" value="ECO:0007669"/>
    <property type="project" value="UniProtKB-SubCell"/>
</dbReference>
<keyword evidence="1 4" id="KW-0963">Cytoplasm</keyword>
<name>A0A383U3T8_9FLAO</name>
<feature type="domain" description="UreE urease accessory N-terminal" evidence="5">
    <location>
        <begin position="14"/>
        <end position="79"/>
    </location>
</feature>
<keyword evidence="7" id="KW-1185">Reference proteome</keyword>
<dbReference type="Pfam" id="PF02814">
    <property type="entry name" value="UreE_N"/>
    <property type="match status" value="1"/>
</dbReference>
<dbReference type="InterPro" id="IPR012406">
    <property type="entry name" value="UreE"/>
</dbReference>
<gene>
    <name evidence="4 6" type="primary">ureE</name>
    <name evidence="6" type="ORF">SAMEA104719789_01596</name>
</gene>
<comment type="function">
    <text evidence="4">Involved in urease metallocenter assembly. Binds nickel. Probably functions as a nickel donor during metallocenter assembly.</text>
</comment>
<dbReference type="InterPro" id="IPR004029">
    <property type="entry name" value="UreE_N"/>
</dbReference>
<accession>A0A383U3T8</accession>
<evidence type="ECO:0000259" key="5">
    <source>
        <dbReference type="SMART" id="SM00988"/>
    </source>
</evidence>
<evidence type="ECO:0000256" key="2">
    <source>
        <dbReference type="ARBA" id="ARBA00022596"/>
    </source>
</evidence>
<dbReference type="Gene3D" id="2.60.260.20">
    <property type="entry name" value="Urease metallochaperone UreE, N-terminal domain"/>
    <property type="match status" value="1"/>
</dbReference>
<evidence type="ECO:0000313" key="6">
    <source>
        <dbReference type="EMBL" id="SZD74138.1"/>
    </source>
</evidence>
<evidence type="ECO:0000256" key="3">
    <source>
        <dbReference type="ARBA" id="ARBA00023186"/>
    </source>
</evidence>
<reference evidence="6 7" key="1">
    <citation type="submission" date="2018-09" db="EMBL/GenBank/DDBJ databases">
        <authorList>
            <consortium name="Pathogen Informatics"/>
        </authorList>
    </citation>
    <scope>NUCLEOTIDE SEQUENCE [LARGE SCALE GENOMIC DNA]</scope>
    <source>
        <strain evidence="6 7">OH-22767</strain>
    </source>
</reference>
<dbReference type="Gene3D" id="3.30.70.790">
    <property type="entry name" value="UreE, C-terminal domain"/>
    <property type="match status" value="1"/>
</dbReference>
<evidence type="ECO:0000313" key="7">
    <source>
        <dbReference type="Proteomes" id="UP000262142"/>
    </source>
</evidence>
<dbReference type="CDD" id="cd00571">
    <property type="entry name" value="UreE"/>
    <property type="match status" value="1"/>
</dbReference>
<dbReference type="GO" id="GO:0006457">
    <property type="term" value="P:protein folding"/>
    <property type="evidence" value="ECO:0007669"/>
    <property type="project" value="InterPro"/>
</dbReference>
<evidence type="ECO:0000256" key="1">
    <source>
        <dbReference type="ARBA" id="ARBA00022490"/>
    </source>
</evidence>
<dbReference type="Proteomes" id="UP000262142">
    <property type="component" value="Unassembled WGS sequence"/>
</dbReference>
<keyword evidence="3 4" id="KW-0143">Chaperone</keyword>
<comment type="subcellular location">
    <subcellularLocation>
        <location evidence="4">Cytoplasm</location>
    </subcellularLocation>
</comment>
<dbReference type="SUPFAM" id="SSF69737">
    <property type="entry name" value="Urease metallochaperone UreE, C-terminal domain"/>
    <property type="match status" value="1"/>
</dbReference>
<dbReference type="GO" id="GO:0016151">
    <property type="term" value="F:nickel cation binding"/>
    <property type="evidence" value="ECO:0007669"/>
    <property type="project" value="UniProtKB-UniRule"/>
</dbReference>
<dbReference type="PIRSF" id="PIRSF036402">
    <property type="entry name" value="Ureas_acces_UreE"/>
    <property type="match status" value="1"/>
</dbReference>
<proteinExistence type="inferred from homology"/>
<evidence type="ECO:0000256" key="4">
    <source>
        <dbReference type="HAMAP-Rule" id="MF_00822"/>
    </source>
</evidence>
<dbReference type="AlphaFoldDB" id="A0A383U3T8"/>
<comment type="similarity">
    <text evidence="4">Belongs to the UreE family.</text>
</comment>